<dbReference type="InterPro" id="IPR006222">
    <property type="entry name" value="GCVT_N"/>
</dbReference>
<comment type="catalytic activity">
    <reaction evidence="6">
        <text>N(6)-[(R)-S(8)-aminomethyldihydrolipoyl]-L-lysyl-[protein] + (6S)-5,6,7,8-tetrahydrofolate = N(6)-[(R)-dihydrolipoyl]-L-lysyl-[protein] + (6R)-5,10-methylene-5,6,7,8-tetrahydrofolate + NH4(+)</text>
        <dbReference type="Rhea" id="RHEA:16945"/>
        <dbReference type="Rhea" id="RHEA-COMP:10475"/>
        <dbReference type="Rhea" id="RHEA-COMP:10492"/>
        <dbReference type="ChEBI" id="CHEBI:15636"/>
        <dbReference type="ChEBI" id="CHEBI:28938"/>
        <dbReference type="ChEBI" id="CHEBI:57453"/>
        <dbReference type="ChEBI" id="CHEBI:83100"/>
        <dbReference type="ChEBI" id="CHEBI:83143"/>
        <dbReference type="EC" id="2.1.2.10"/>
    </reaction>
</comment>
<dbReference type="EC" id="2.1.2.10" evidence="2"/>
<evidence type="ECO:0000256" key="1">
    <source>
        <dbReference type="ARBA" id="ARBA00008609"/>
    </source>
</evidence>
<dbReference type="Gene3D" id="2.40.30.110">
    <property type="entry name" value="Aminomethyltransferase beta-barrel domains"/>
    <property type="match status" value="1"/>
</dbReference>
<feature type="domain" description="GCVT N-terminal" evidence="8">
    <location>
        <begin position="137"/>
        <end position="193"/>
    </location>
</feature>
<dbReference type="PANTHER" id="PTHR43757">
    <property type="entry name" value="AMINOMETHYLTRANSFERASE"/>
    <property type="match status" value="1"/>
</dbReference>
<keyword evidence="3" id="KW-0032">Aminotransferase</keyword>
<name>A0AAE0TF76_9BIVA</name>
<evidence type="ECO:0000256" key="4">
    <source>
        <dbReference type="ARBA" id="ARBA00022679"/>
    </source>
</evidence>
<keyword evidence="10" id="KW-1185">Reference proteome</keyword>
<dbReference type="InterPro" id="IPR027266">
    <property type="entry name" value="TrmE/GcvT-like"/>
</dbReference>
<comment type="caution">
    <text evidence="9">The sequence shown here is derived from an EMBL/GenBank/DDBJ whole genome shotgun (WGS) entry which is preliminary data.</text>
</comment>
<dbReference type="GO" id="GO:0008483">
    <property type="term" value="F:transaminase activity"/>
    <property type="evidence" value="ECO:0007669"/>
    <property type="project" value="UniProtKB-KW"/>
</dbReference>
<keyword evidence="4" id="KW-0808">Transferase</keyword>
<accession>A0AAE0TF76</accession>
<protein>
    <recommendedName>
        <fullName evidence="2">aminomethyltransferase</fullName>
        <ecNumber evidence="2">2.1.2.10</ecNumber>
    </recommendedName>
    <alternativeName>
        <fullName evidence="5">Glycine cleavage system T protein</fullName>
    </alternativeName>
</protein>
<evidence type="ECO:0000256" key="2">
    <source>
        <dbReference type="ARBA" id="ARBA00012616"/>
    </source>
</evidence>
<reference evidence="9" key="1">
    <citation type="journal article" date="2021" name="Genome Biol. Evol.">
        <title>A High-Quality Reference Genome for a Parasitic Bivalve with Doubly Uniparental Inheritance (Bivalvia: Unionida).</title>
        <authorList>
            <person name="Smith C.H."/>
        </authorList>
    </citation>
    <scope>NUCLEOTIDE SEQUENCE</scope>
    <source>
        <strain evidence="9">CHS0354</strain>
    </source>
</reference>
<reference evidence="9" key="2">
    <citation type="journal article" date="2021" name="Genome Biol. Evol.">
        <title>Developing a high-quality reference genome for a parasitic bivalve with doubly uniparental inheritance (Bivalvia: Unionida).</title>
        <authorList>
            <person name="Smith C.H."/>
        </authorList>
    </citation>
    <scope>NUCLEOTIDE SEQUENCE</scope>
    <source>
        <strain evidence="9">CHS0354</strain>
        <tissue evidence="9">Mantle</tissue>
    </source>
</reference>
<dbReference type="SUPFAM" id="SSF103025">
    <property type="entry name" value="Folate-binding domain"/>
    <property type="match status" value="1"/>
</dbReference>
<dbReference type="Gene3D" id="3.30.70.1400">
    <property type="entry name" value="Aminomethyltransferase beta-barrel domains"/>
    <property type="match status" value="1"/>
</dbReference>
<dbReference type="PIRSF" id="PIRSF006487">
    <property type="entry name" value="GcvT"/>
    <property type="match status" value="1"/>
</dbReference>
<dbReference type="InterPro" id="IPR028896">
    <property type="entry name" value="GcvT/YgfZ/DmdA"/>
</dbReference>
<sequence>MADFAGWDMPIQYAGIIAEHNNTRTRVSLFDVSHMGEFEVRGADAEKFLNYATVNNIALMQIGQAQYNAILNQSGGVVDDIISYKFSETYFRLCVNAANIRKDFDHLHAVSRAFDVRLTDISERVALIAVQGPMQKKEAIVARLGYTGEDGFEIACDPEDAPDIWQALMHEGRPFGIAPAGLGARDTLRLEAEDRGIPRKGQQIYSTDGKEIGVVTSGSFSTHLNAGIGMGYLPADTAVGTRIEVRAGKRALAATVVKPPFLAKK</sequence>
<evidence type="ECO:0000313" key="9">
    <source>
        <dbReference type="EMBL" id="KAK3608808.1"/>
    </source>
</evidence>
<evidence type="ECO:0000256" key="5">
    <source>
        <dbReference type="ARBA" id="ARBA00031395"/>
    </source>
</evidence>
<dbReference type="GO" id="GO:0005829">
    <property type="term" value="C:cytosol"/>
    <property type="evidence" value="ECO:0007669"/>
    <property type="project" value="TreeGrafter"/>
</dbReference>
<dbReference type="Pfam" id="PF01571">
    <property type="entry name" value="GCV_T"/>
    <property type="match status" value="2"/>
</dbReference>
<dbReference type="Gene3D" id="3.30.1360.120">
    <property type="entry name" value="Probable tRNA modification gtpase trme, domain 1"/>
    <property type="match status" value="2"/>
</dbReference>
<evidence type="ECO:0000313" key="10">
    <source>
        <dbReference type="Proteomes" id="UP001195483"/>
    </source>
</evidence>
<dbReference type="AlphaFoldDB" id="A0AAE0TF76"/>
<feature type="domain" description="GCVT N-terminal" evidence="8">
    <location>
        <begin position="1"/>
        <end position="134"/>
    </location>
</feature>
<dbReference type="SUPFAM" id="SSF101790">
    <property type="entry name" value="Aminomethyltransferase beta-barrel domain"/>
    <property type="match status" value="1"/>
</dbReference>
<dbReference type="Proteomes" id="UP001195483">
    <property type="component" value="Unassembled WGS sequence"/>
</dbReference>
<reference evidence="9" key="3">
    <citation type="submission" date="2023-05" db="EMBL/GenBank/DDBJ databases">
        <authorList>
            <person name="Smith C.H."/>
        </authorList>
    </citation>
    <scope>NUCLEOTIDE SEQUENCE</scope>
    <source>
        <strain evidence="9">CHS0354</strain>
        <tissue evidence="9">Mantle</tissue>
    </source>
</reference>
<evidence type="ECO:0000259" key="8">
    <source>
        <dbReference type="Pfam" id="PF01571"/>
    </source>
</evidence>
<comment type="similarity">
    <text evidence="1">Belongs to the GcvT family.</text>
</comment>
<evidence type="ECO:0000256" key="6">
    <source>
        <dbReference type="ARBA" id="ARBA00047665"/>
    </source>
</evidence>
<dbReference type="InterPro" id="IPR029043">
    <property type="entry name" value="GcvT/YgfZ_C"/>
</dbReference>
<gene>
    <name evidence="9" type="ORF">CHS0354_006849</name>
</gene>
<dbReference type="PANTHER" id="PTHR43757:SF2">
    <property type="entry name" value="AMINOMETHYLTRANSFERASE, MITOCHONDRIAL"/>
    <property type="match status" value="1"/>
</dbReference>
<feature type="binding site" evidence="7">
    <location>
        <position position="153"/>
    </location>
    <ligand>
        <name>substrate</name>
    </ligand>
</feature>
<organism evidence="9 10">
    <name type="scientific">Potamilus streckersoni</name>
    <dbReference type="NCBI Taxonomy" id="2493646"/>
    <lineage>
        <taxon>Eukaryota</taxon>
        <taxon>Metazoa</taxon>
        <taxon>Spiralia</taxon>
        <taxon>Lophotrochozoa</taxon>
        <taxon>Mollusca</taxon>
        <taxon>Bivalvia</taxon>
        <taxon>Autobranchia</taxon>
        <taxon>Heteroconchia</taxon>
        <taxon>Palaeoheterodonta</taxon>
        <taxon>Unionida</taxon>
        <taxon>Unionoidea</taxon>
        <taxon>Unionidae</taxon>
        <taxon>Ambleminae</taxon>
        <taxon>Lampsilini</taxon>
        <taxon>Potamilus</taxon>
    </lineage>
</organism>
<evidence type="ECO:0000256" key="7">
    <source>
        <dbReference type="PIRSR" id="PIRSR006487-1"/>
    </source>
</evidence>
<dbReference type="EMBL" id="JAEAOA010000469">
    <property type="protein sequence ID" value="KAK3608808.1"/>
    <property type="molecule type" value="Genomic_DNA"/>
</dbReference>
<evidence type="ECO:0000256" key="3">
    <source>
        <dbReference type="ARBA" id="ARBA00022576"/>
    </source>
</evidence>
<dbReference type="GO" id="GO:0004047">
    <property type="term" value="F:aminomethyltransferase activity"/>
    <property type="evidence" value="ECO:0007669"/>
    <property type="project" value="UniProtKB-EC"/>
</dbReference>
<dbReference type="FunFam" id="3.30.70.1400:FF:000001">
    <property type="entry name" value="Aminomethyltransferase"/>
    <property type="match status" value="1"/>
</dbReference>
<proteinExistence type="inferred from homology"/>